<evidence type="ECO:0000259" key="2">
    <source>
        <dbReference type="Pfam" id="PF03703"/>
    </source>
</evidence>
<comment type="caution">
    <text evidence="3">The sequence shown here is derived from an EMBL/GenBank/DDBJ whole genome shotgun (WGS) entry which is preliminary data.</text>
</comment>
<dbReference type="OrthoDB" id="7364633at2"/>
<dbReference type="RefSeq" id="WP_033497039.1">
    <property type="nucleotide sequence ID" value="NZ_JGZI01000011.1"/>
</dbReference>
<dbReference type="Pfam" id="PF03703">
    <property type="entry name" value="bPH_2"/>
    <property type="match status" value="1"/>
</dbReference>
<feature type="domain" description="YdbS-like PH" evidence="2">
    <location>
        <begin position="105"/>
        <end position="175"/>
    </location>
</feature>
<dbReference type="eggNOG" id="COG3402">
    <property type="taxonomic scope" value="Bacteria"/>
</dbReference>
<keyword evidence="1" id="KW-0472">Membrane</keyword>
<feature type="transmembrane region" description="Helical" evidence="1">
    <location>
        <begin position="73"/>
        <end position="92"/>
    </location>
</feature>
<dbReference type="EMBL" id="JGZI01000011">
    <property type="protein sequence ID" value="KFI80770.1"/>
    <property type="molecule type" value="Genomic_DNA"/>
</dbReference>
<dbReference type="STRING" id="218140.BPSY_2122"/>
<dbReference type="Proteomes" id="UP000029050">
    <property type="component" value="Unassembled WGS sequence"/>
</dbReference>
<protein>
    <submittedName>
        <fullName evidence="3">Membrane protein YdbS</fullName>
    </submittedName>
</protein>
<evidence type="ECO:0000313" key="3">
    <source>
        <dbReference type="EMBL" id="KFI80770.1"/>
    </source>
</evidence>
<keyword evidence="1" id="KW-0812">Transmembrane</keyword>
<dbReference type="InterPro" id="IPR005182">
    <property type="entry name" value="YdbS-like_PH"/>
</dbReference>
<name>A0A087CBX0_9BIFI</name>
<dbReference type="GeneID" id="98299225"/>
<sequence length="188" mass="21539">MGEFSDGARRNTWLRLKGLGYLQQDWRDEGQWTKLPSRVKRVWYISSALTDVVVLLICAVAVVVLMHLEWWGVWQRTVVVIAAVLSLLDLMLRPLVSRYEYAVNQFILGEHEVSIRKGWFLRKLTVIPYNRVQHVETKQGPFLHAFSLMSVEIHTAVGAHVIDALEIDDAMSVVGQITAKVRSEKEDL</sequence>
<keyword evidence="4" id="KW-1185">Reference proteome</keyword>
<evidence type="ECO:0000313" key="4">
    <source>
        <dbReference type="Proteomes" id="UP000029050"/>
    </source>
</evidence>
<feature type="transmembrane region" description="Helical" evidence="1">
    <location>
        <begin position="42"/>
        <end position="67"/>
    </location>
</feature>
<proteinExistence type="predicted"/>
<evidence type="ECO:0000256" key="1">
    <source>
        <dbReference type="SAM" id="Phobius"/>
    </source>
</evidence>
<accession>A0A087CBX0</accession>
<reference evidence="3 4" key="1">
    <citation type="submission" date="2014-03" db="EMBL/GenBank/DDBJ databases">
        <title>Genomics of Bifidobacteria.</title>
        <authorList>
            <person name="Ventura M."/>
            <person name="Milani C."/>
            <person name="Lugli G.A."/>
        </authorList>
    </citation>
    <scope>NUCLEOTIDE SEQUENCE [LARGE SCALE GENOMIC DNA]</scope>
    <source>
        <strain evidence="3 4">LMG 21775</strain>
    </source>
</reference>
<organism evidence="3 4">
    <name type="scientific">Bifidobacterium psychraerophilum</name>
    <dbReference type="NCBI Taxonomy" id="218140"/>
    <lineage>
        <taxon>Bacteria</taxon>
        <taxon>Bacillati</taxon>
        <taxon>Actinomycetota</taxon>
        <taxon>Actinomycetes</taxon>
        <taxon>Bifidobacteriales</taxon>
        <taxon>Bifidobacteriaceae</taxon>
        <taxon>Bifidobacterium</taxon>
    </lineage>
</organism>
<dbReference type="AlphaFoldDB" id="A0A087CBX0"/>
<dbReference type="PANTHER" id="PTHR34473:SF2">
    <property type="entry name" value="UPF0699 TRANSMEMBRANE PROTEIN YDBT"/>
    <property type="match status" value="1"/>
</dbReference>
<gene>
    <name evidence="3" type="ORF">BPSY_2122</name>
</gene>
<dbReference type="PANTHER" id="PTHR34473">
    <property type="entry name" value="UPF0699 TRANSMEMBRANE PROTEIN YDBS"/>
    <property type="match status" value="1"/>
</dbReference>
<keyword evidence="1" id="KW-1133">Transmembrane helix</keyword>